<evidence type="ECO:0000313" key="1">
    <source>
        <dbReference type="EMBL" id="KKK79252.1"/>
    </source>
</evidence>
<accession>A0A0F8YCQ6</accession>
<dbReference type="EMBL" id="LAZR01054114">
    <property type="protein sequence ID" value="KKK79252.1"/>
    <property type="molecule type" value="Genomic_DNA"/>
</dbReference>
<organism evidence="1">
    <name type="scientific">marine sediment metagenome</name>
    <dbReference type="NCBI Taxonomy" id="412755"/>
    <lineage>
        <taxon>unclassified sequences</taxon>
        <taxon>metagenomes</taxon>
        <taxon>ecological metagenomes</taxon>
    </lineage>
</organism>
<comment type="caution">
    <text evidence="1">The sequence shown here is derived from an EMBL/GenBank/DDBJ whole genome shotgun (WGS) entry which is preliminary data.</text>
</comment>
<proteinExistence type="predicted"/>
<name>A0A0F8YCQ6_9ZZZZ</name>
<gene>
    <name evidence="1" type="ORF">LCGC14_2835380</name>
</gene>
<protein>
    <submittedName>
        <fullName evidence="1">Uncharacterized protein</fullName>
    </submittedName>
</protein>
<dbReference type="AlphaFoldDB" id="A0A0F8YCQ6"/>
<reference evidence="1" key="1">
    <citation type="journal article" date="2015" name="Nature">
        <title>Complex archaea that bridge the gap between prokaryotes and eukaryotes.</title>
        <authorList>
            <person name="Spang A."/>
            <person name="Saw J.H."/>
            <person name="Jorgensen S.L."/>
            <person name="Zaremba-Niedzwiedzka K."/>
            <person name="Martijn J."/>
            <person name="Lind A.E."/>
            <person name="van Eijk R."/>
            <person name="Schleper C."/>
            <person name="Guy L."/>
            <person name="Ettema T.J."/>
        </authorList>
    </citation>
    <scope>NUCLEOTIDE SEQUENCE</scope>
</reference>
<sequence>MAVVFNDEQMQEIERLALLNCNSNTIAEAVGVAVNTLKRHCGRKLRHWWATYRVNLRESQDKHRETSPDMAKFLGKNVLGQVDKIETVNKTEIITIPKIEQEATDEACKVYKLKLAGRA</sequence>